<comment type="caution">
    <text evidence="3">The sequence shown here is derived from an EMBL/GenBank/DDBJ whole genome shotgun (WGS) entry which is preliminary data.</text>
</comment>
<evidence type="ECO:0000313" key="4">
    <source>
        <dbReference type="Proteomes" id="UP000637513"/>
    </source>
</evidence>
<protein>
    <submittedName>
        <fullName evidence="3">Lytic transglycosylase domain-containing protein</fullName>
    </submittedName>
</protein>
<dbReference type="EMBL" id="JACRSW010000015">
    <property type="protein sequence ID" value="MBC8556999.1"/>
    <property type="molecule type" value="Genomic_DNA"/>
</dbReference>
<evidence type="ECO:0000313" key="3">
    <source>
        <dbReference type="EMBL" id="MBC8556999.1"/>
    </source>
</evidence>
<dbReference type="Gene3D" id="1.10.530.10">
    <property type="match status" value="1"/>
</dbReference>
<dbReference type="InterPro" id="IPR008258">
    <property type="entry name" value="Transglycosylase_SLT_dom_1"/>
</dbReference>
<dbReference type="SUPFAM" id="SSF53955">
    <property type="entry name" value="Lysozyme-like"/>
    <property type="match status" value="1"/>
</dbReference>
<accession>A0ABR7MT63</accession>
<proteinExistence type="inferred from homology"/>
<dbReference type="Pfam" id="PF01464">
    <property type="entry name" value="SLT"/>
    <property type="match status" value="1"/>
</dbReference>
<dbReference type="InterPro" id="IPR023346">
    <property type="entry name" value="Lysozyme-like_dom_sf"/>
</dbReference>
<evidence type="ECO:0000256" key="1">
    <source>
        <dbReference type="ARBA" id="ARBA00007734"/>
    </source>
</evidence>
<organism evidence="3 4">
    <name type="scientific">Jutongia hominis</name>
    <dbReference type="NCBI Taxonomy" id="2763664"/>
    <lineage>
        <taxon>Bacteria</taxon>
        <taxon>Bacillati</taxon>
        <taxon>Bacillota</taxon>
        <taxon>Clostridia</taxon>
        <taxon>Lachnospirales</taxon>
        <taxon>Lachnospiraceae</taxon>
        <taxon>Jutongia</taxon>
    </lineage>
</organism>
<feature type="domain" description="Transglycosylase SLT" evidence="2">
    <location>
        <begin position="9"/>
        <end position="106"/>
    </location>
</feature>
<comment type="similarity">
    <text evidence="1">Belongs to the transglycosylase Slt family.</text>
</comment>
<sequence>MKTTKYDSIFKKAAKKYNVSESLLKGIAKAESNFNAKDVSSSGAMGVMQLMPETAKGLGVSNPYDPEENIMGGAKCIAQKIKEFNGDIRLALAAYNAGSGAVKRNGGIPSYCKSYVSKVLSYKKAFETAKSAS</sequence>
<keyword evidence="4" id="KW-1185">Reference proteome</keyword>
<dbReference type="Proteomes" id="UP000637513">
    <property type="component" value="Unassembled WGS sequence"/>
</dbReference>
<gene>
    <name evidence="3" type="ORF">H8700_04675</name>
</gene>
<evidence type="ECO:0000259" key="2">
    <source>
        <dbReference type="Pfam" id="PF01464"/>
    </source>
</evidence>
<dbReference type="PROSITE" id="PS00922">
    <property type="entry name" value="TRANSGLYCOSYLASE"/>
    <property type="match status" value="1"/>
</dbReference>
<name>A0ABR7MT63_9FIRM</name>
<dbReference type="InterPro" id="IPR000189">
    <property type="entry name" value="Transglyc_AS"/>
</dbReference>
<dbReference type="PANTHER" id="PTHR37423">
    <property type="entry name" value="SOLUBLE LYTIC MUREIN TRANSGLYCOSYLASE-RELATED"/>
    <property type="match status" value="1"/>
</dbReference>
<reference evidence="3 4" key="1">
    <citation type="submission" date="2020-08" db="EMBL/GenBank/DDBJ databases">
        <title>Genome public.</title>
        <authorList>
            <person name="Liu C."/>
            <person name="Sun Q."/>
        </authorList>
    </citation>
    <scope>NUCLEOTIDE SEQUENCE [LARGE SCALE GENOMIC DNA]</scope>
    <source>
        <strain evidence="3 4">BX3</strain>
    </source>
</reference>
<dbReference type="PANTHER" id="PTHR37423:SF2">
    <property type="entry name" value="MEMBRANE-BOUND LYTIC MUREIN TRANSGLYCOSYLASE C"/>
    <property type="match status" value="1"/>
</dbReference>
<dbReference type="CDD" id="cd00254">
    <property type="entry name" value="LT-like"/>
    <property type="match status" value="1"/>
</dbReference>